<evidence type="ECO:0000313" key="1">
    <source>
        <dbReference type="EMBL" id="CAA6814127.1"/>
    </source>
</evidence>
<proteinExistence type="predicted"/>
<sequence length="97" mass="11039">MAEEDKDLEIAIGHVVDMVGSGLLKRKEEGIELERKVRNFWNKIKKGMPEEVGTNMEAEPEDEAARKAFSVELDRLMKSQNVKMSIVALLYNSGIRF</sequence>
<dbReference type="EMBL" id="CACVAQ010000213">
    <property type="protein sequence ID" value="CAA6814127.1"/>
    <property type="molecule type" value="Genomic_DNA"/>
</dbReference>
<reference evidence="1" key="1">
    <citation type="submission" date="2020-01" db="EMBL/GenBank/DDBJ databases">
        <authorList>
            <person name="Meier V. D."/>
            <person name="Meier V D."/>
        </authorList>
    </citation>
    <scope>NUCLEOTIDE SEQUENCE</scope>
    <source>
        <strain evidence="1">HLG_WM_MAG_10</strain>
    </source>
</reference>
<name>A0A6S6TCK9_9BACT</name>
<gene>
    <name evidence="1" type="ORF">HELGO_WM40974</name>
</gene>
<dbReference type="AlphaFoldDB" id="A0A6S6TCK9"/>
<organism evidence="1">
    <name type="scientific">uncultured Aureispira sp</name>
    <dbReference type="NCBI Taxonomy" id="1331704"/>
    <lineage>
        <taxon>Bacteria</taxon>
        <taxon>Pseudomonadati</taxon>
        <taxon>Bacteroidota</taxon>
        <taxon>Saprospiria</taxon>
        <taxon>Saprospirales</taxon>
        <taxon>Saprospiraceae</taxon>
        <taxon>Aureispira</taxon>
        <taxon>environmental samples</taxon>
    </lineage>
</organism>
<accession>A0A6S6TCK9</accession>
<protein>
    <submittedName>
        <fullName evidence="1">Uncharacterized protein</fullName>
    </submittedName>
</protein>